<reference evidence="1 2" key="1">
    <citation type="journal article" date="2018" name="PLoS Pathog.">
        <title>Evolution of structural diversity of trichothecenes, a family of toxins produced by plant pathogenic and entomopathogenic fungi.</title>
        <authorList>
            <person name="Proctor R.H."/>
            <person name="McCormick S.P."/>
            <person name="Kim H.S."/>
            <person name="Cardoza R.E."/>
            <person name="Stanley A.M."/>
            <person name="Lindo L."/>
            <person name="Kelly A."/>
            <person name="Brown D.W."/>
            <person name="Lee T."/>
            <person name="Vaughan M.M."/>
            <person name="Alexander N.J."/>
            <person name="Busman M."/>
            <person name="Gutierrez S."/>
        </authorList>
    </citation>
    <scope>NUCLEOTIDE SEQUENCE [LARGE SCALE GENOMIC DNA]</scope>
    <source>
        <strain evidence="1 2">NRRL 3299</strain>
    </source>
</reference>
<evidence type="ECO:0000313" key="1">
    <source>
        <dbReference type="EMBL" id="RGP66110.1"/>
    </source>
</evidence>
<keyword evidence="2" id="KW-1185">Reference proteome</keyword>
<dbReference type="EMBL" id="PXOF01000097">
    <property type="protein sequence ID" value="RGP66110.1"/>
    <property type="molecule type" value="Genomic_DNA"/>
</dbReference>
<dbReference type="Proteomes" id="UP000266152">
    <property type="component" value="Unassembled WGS sequence"/>
</dbReference>
<comment type="caution">
    <text evidence="1">The sequence shown here is derived from an EMBL/GenBank/DDBJ whole genome shotgun (WGS) entry which is preliminary data.</text>
</comment>
<evidence type="ECO:0000313" key="2">
    <source>
        <dbReference type="Proteomes" id="UP000266152"/>
    </source>
</evidence>
<protein>
    <submittedName>
        <fullName evidence="1">Uncharacterized protein</fullName>
    </submittedName>
</protein>
<dbReference type="AlphaFoldDB" id="A0A395S125"/>
<accession>A0A395S125</accession>
<proteinExistence type="predicted"/>
<name>A0A395S125_FUSSP</name>
<organism evidence="1 2">
    <name type="scientific">Fusarium sporotrichioides</name>
    <dbReference type="NCBI Taxonomy" id="5514"/>
    <lineage>
        <taxon>Eukaryota</taxon>
        <taxon>Fungi</taxon>
        <taxon>Dikarya</taxon>
        <taxon>Ascomycota</taxon>
        <taxon>Pezizomycotina</taxon>
        <taxon>Sordariomycetes</taxon>
        <taxon>Hypocreomycetidae</taxon>
        <taxon>Hypocreales</taxon>
        <taxon>Nectriaceae</taxon>
        <taxon>Fusarium</taxon>
    </lineage>
</organism>
<sequence length="129" mass="14847">MAERQQTIYSLSYTKNPQIHPSIPAIQRTANSDYFEIKKNKQTNTVKMCIKREIKVLCSLCPTKLKNEAKYDLCDDTTSENHTTRVVFEDRKSDKVCTPCFQNQKKKERDELAGYQAELSKGKGKGYTS</sequence>
<gene>
    <name evidence="1" type="ORF">FSPOR_6936</name>
</gene>